<name>A0ABS8WHH9_DATST</name>
<dbReference type="SUPFAM" id="SSF52058">
    <property type="entry name" value="L domain-like"/>
    <property type="match status" value="1"/>
</dbReference>
<dbReference type="InterPro" id="IPR001611">
    <property type="entry name" value="Leu-rich_rpt"/>
</dbReference>
<dbReference type="InterPro" id="IPR032675">
    <property type="entry name" value="LRR_dom_sf"/>
</dbReference>
<reference evidence="1 2" key="1">
    <citation type="journal article" date="2021" name="BMC Genomics">
        <title>Datura genome reveals duplications of psychoactive alkaloid biosynthetic genes and high mutation rate following tissue culture.</title>
        <authorList>
            <person name="Rajewski A."/>
            <person name="Carter-House D."/>
            <person name="Stajich J."/>
            <person name="Litt A."/>
        </authorList>
    </citation>
    <scope>NUCLEOTIDE SEQUENCE [LARGE SCALE GENOMIC DNA]</scope>
    <source>
        <strain evidence="1">AR-01</strain>
    </source>
</reference>
<dbReference type="Proteomes" id="UP000823775">
    <property type="component" value="Unassembled WGS sequence"/>
</dbReference>
<dbReference type="InterPro" id="IPR052595">
    <property type="entry name" value="LRRC69/RLP"/>
</dbReference>
<sequence length="120" mass="13565">VFHLYNLESLDTTSNPQLTVRFPTTKWNSSGSLMNLHLFGVNATGRIPQSFSHLTSLLDLKMSYCNFSGPIPLWNLTNIEVLFLGNNHLEGSISHLLESGKLRELLLTNNNLYDQLEFLS</sequence>
<dbReference type="Pfam" id="PF00560">
    <property type="entry name" value="LRR_1"/>
    <property type="match status" value="1"/>
</dbReference>
<gene>
    <name evidence="1" type="ORF">HAX54_045172</name>
</gene>
<accession>A0ABS8WHH9</accession>
<evidence type="ECO:0000313" key="1">
    <source>
        <dbReference type="EMBL" id="MCE3049561.1"/>
    </source>
</evidence>
<dbReference type="EMBL" id="JACEIK010006981">
    <property type="protein sequence ID" value="MCE3049561.1"/>
    <property type="molecule type" value="Genomic_DNA"/>
</dbReference>
<organism evidence="1 2">
    <name type="scientific">Datura stramonium</name>
    <name type="common">Jimsonweed</name>
    <name type="synonym">Common thornapple</name>
    <dbReference type="NCBI Taxonomy" id="4076"/>
    <lineage>
        <taxon>Eukaryota</taxon>
        <taxon>Viridiplantae</taxon>
        <taxon>Streptophyta</taxon>
        <taxon>Embryophyta</taxon>
        <taxon>Tracheophyta</taxon>
        <taxon>Spermatophyta</taxon>
        <taxon>Magnoliopsida</taxon>
        <taxon>eudicotyledons</taxon>
        <taxon>Gunneridae</taxon>
        <taxon>Pentapetalae</taxon>
        <taxon>asterids</taxon>
        <taxon>lamiids</taxon>
        <taxon>Solanales</taxon>
        <taxon>Solanaceae</taxon>
        <taxon>Solanoideae</taxon>
        <taxon>Datureae</taxon>
        <taxon>Datura</taxon>
    </lineage>
</organism>
<comment type="caution">
    <text evidence="1">The sequence shown here is derived from an EMBL/GenBank/DDBJ whole genome shotgun (WGS) entry which is preliminary data.</text>
</comment>
<dbReference type="Gene3D" id="3.80.10.10">
    <property type="entry name" value="Ribonuclease Inhibitor"/>
    <property type="match status" value="1"/>
</dbReference>
<protein>
    <submittedName>
        <fullName evidence="1">Uncharacterized protein</fullName>
    </submittedName>
</protein>
<keyword evidence="2" id="KW-1185">Reference proteome</keyword>
<feature type="non-terminal residue" evidence="1">
    <location>
        <position position="1"/>
    </location>
</feature>
<evidence type="ECO:0000313" key="2">
    <source>
        <dbReference type="Proteomes" id="UP000823775"/>
    </source>
</evidence>
<dbReference type="PANTHER" id="PTHR48057">
    <property type="entry name" value="LEUCINE-RICH REPEAT SERINE/THREONINE-PROTEIN KINASE 1"/>
    <property type="match status" value="1"/>
</dbReference>
<proteinExistence type="predicted"/>
<feature type="non-terminal residue" evidence="1">
    <location>
        <position position="120"/>
    </location>
</feature>
<dbReference type="PANTHER" id="PTHR48057:SF29">
    <property type="entry name" value="OS02G0609900 PROTEIN"/>
    <property type="match status" value="1"/>
</dbReference>